<dbReference type="PANTHER" id="PTHR35546">
    <property type="entry name" value="F-BOX PROTEIN INTERACTION DOMAIN PROTEIN-RELATED"/>
    <property type="match status" value="1"/>
</dbReference>
<keyword evidence="4" id="KW-1185">Reference proteome</keyword>
<sequence>MENDRFSDHDTAIEILSRLPVESIADLKCTSKRWLEIFSDPSFINAHFQRSAKAVSGLFVQGIIYCTGCLNYVDFPIVDYISMEKEEGCHKFCQTTLDFLPEKVSIIASCNGILLCRSFFEMIYEDHCHWRGDTKDVPMEIVLYVCNPFTKEWTTFKPKGKYEKRCCFGFAYDPYGSTLVNPAKTYATFQVVMVQPPSKLGKYPYLFRVYSSQTGTWRLSKEVCYLPNVIHPHQGCFVEGVYFWMTTGHSILTFDFKQEKSQVIPLPGHELIHGGEEGMCLGVSEGDVHYVCLNKYDLMVWTLKHDISGCKWVLKHSKPAREIRHHSYNSMHMPDPLCKTDESIKTNNSIIHPYAFRDDILFMKAAYTMCTYNIKTGLIEEDLCSSLELGNRSFPPIVIPYSKSLLGVQAKDKEDRPLKKRRAYE</sequence>
<dbReference type="SUPFAM" id="SSF81383">
    <property type="entry name" value="F-box domain"/>
    <property type="match status" value="1"/>
</dbReference>
<dbReference type="FunCoup" id="A0A2G5DIN9">
    <property type="interactions" value="1300"/>
</dbReference>
<evidence type="ECO:0000259" key="2">
    <source>
        <dbReference type="Pfam" id="PF24750"/>
    </source>
</evidence>
<gene>
    <name evidence="3" type="ORF">AQUCO_02000504v1</name>
</gene>
<protein>
    <recommendedName>
        <fullName evidence="5">F-box domain-containing protein</fullName>
    </recommendedName>
</protein>
<evidence type="ECO:0000313" key="3">
    <source>
        <dbReference type="EMBL" id="PIA43097.1"/>
    </source>
</evidence>
<reference evidence="3 4" key="1">
    <citation type="submission" date="2017-09" db="EMBL/GenBank/DDBJ databases">
        <title>WGS assembly of Aquilegia coerulea Goldsmith.</title>
        <authorList>
            <person name="Hodges S."/>
            <person name="Kramer E."/>
            <person name="Nordborg M."/>
            <person name="Tomkins J."/>
            <person name="Borevitz J."/>
            <person name="Derieg N."/>
            <person name="Yan J."/>
            <person name="Mihaltcheva S."/>
            <person name="Hayes R.D."/>
            <person name="Rokhsar D."/>
        </authorList>
    </citation>
    <scope>NUCLEOTIDE SEQUENCE [LARGE SCALE GENOMIC DNA]</scope>
    <source>
        <strain evidence="4">cv. Goldsmith</strain>
    </source>
</reference>
<dbReference type="InterPro" id="IPR001810">
    <property type="entry name" value="F-box_dom"/>
</dbReference>
<dbReference type="STRING" id="218851.A0A2G5DIN9"/>
<feature type="domain" description="F-box protein At3g26010-like beta-propeller" evidence="2">
    <location>
        <begin position="140"/>
        <end position="316"/>
    </location>
</feature>
<dbReference type="InterPro" id="IPR056592">
    <property type="entry name" value="Beta-prop_At3g26010-like"/>
</dbReference>
<dbReference type="InterPro" id="IPR055290">
    <property type="entry name" value="At3g26010-like"/>
</dbReference>
<accession>A0A2G5DIN9</accession>
<dbReference type="OrthoDB" id="626202at2759"/>
<proteinExistence type="predicted"/>
<dbReference type="EMBL" id="KZ305037">
    <property type="protein sequence ID" value="PIA43097.1"/>
    <property type="molecule type" value="Genomic_DNA"/>
</dbReference>
<dbReference type="Pfam" id="PF24750">
    <property type="entry name" value="b-prop_At3g26010-like"/>
    <property type="match status" value="1"/>
</dbReference>
<evidence type="ECO:0008006" key="5">
    <source>
        <dbReference type="Google" id="ProtNLM"/>
    </source>
</evidence>
<dbReference type="Pfam" id="PF00646">
    <property type="entry name" value="F-box"/>
    <property type="match status" value="1"/>
</dbReference>
<name>A0A2G5DIN9_AQUCA</name>
<evidence type="ECO:0000313" key="4">
    <source>
        <dbReference type="Proteomes" id="UP000230069"/>
    </source>
</evidence>
<dbReference type="Proteomes" id="UP000230069">
    <property type="component" value="Unassembled WGS sequence"/>
</dbReference>
<dbReference type="NCBIfam" id="TIGR01640">
    <property type="entry name" value="F_box_assoc_1"/>
    <property type="match status" value="1"/>
</dbReference>
<dbReference type="InParanoid" id="A0A2G5DIN9"/>
<organism evidence="3 4">
    <name type="scientific">Aquilegia coerulea</name>
    <name type="common">Rocky mountain columbine</name>
    <dbReference type="NCBI Taxonomy" id="218851"/>
    <lineage>
        <taxon>Eukaryota</taxon>
        <taxon>Viridiplantae</taxon>
        <taxon>Streptophyta</taxon>
        <taxon>Embryophyta</taxon>
        <taxon>Tracheophyta</taxon>
        <taxon>Spermatophyta</taxon>
        <taxon>Magnoliopsida</taxon>
        <taxon>Ranunculales</taxon>
        <taxon>Ranunculaceae</taxon>
        <taxon>Thalictroideae</taxon>
        <taxon>Aquilegia</taxon>
    </lineage>
</organism>
<feature type="domain" description="F-box" evidence="1">
    <location>
        <begin position="13"/>
        <end position="43"/>
    </location>
</feature>
<dbReference type="PANTHER" id="PTHR35546:SF21">
    <property type="entry name" value="F-BOX DOMAIN-CONTAINING PROTEIN"/>
    <property type="match status" value="1"/>
</dbReference>
<evidence type="ECO:0000259" key="1">
    <source>
        <dbReference type="Pfam" id="PF00646"/>
    </source>
</evidence>
<dbReference type="AlphaFoldDB" id="A0A2G5DIN9"/>
<dbReference type="InterPro" id="IPR036047">
    <property type="entry name" value="F-box-like_dom_sf"/>
</dbReference>
<dbReference type="InterPro" id="IPR017451">
    <property type="entry name" value="F-box-assoc_interact_dom"/>
</dbReference>